<accession>A0ABD1FQG9</accession>
<evidence type="ECO:0000313" key="2">
    <source>
        <dbReference type="Proteomes" id="UP001567538"/>
    </source>
</evidence>
<name>A0ABD1FQG9_SALDI</name>
<organism evidence="1 2">
    <name type="scientific">Salvia divinorum</name>
    <name type="common">Maria pastora</name>
    <name type="synonym">Diviner's sage</name>
    <dbReference type="NCBI Taxonomy" id="28513"/>
    <lineage>
        <taxon>Eukaryota</taxon>
        <taxon>Viridiplantae</taxon>
        <taxon>Streptophyta</taxon>
        <taxon>Embryophyta</taxon>
        <taxon>Tracheophyta</taxon>
        <taxon>Spermatophyta</taxon>
        <taxon>Magnoliopsida</taxon>
        <taxon>eudicotyledons</taxon>
        <taxon>Gunneridae</taxon>
        <taxon>Pentapetalae</taxon>
        <taxon>asterids</taxon>
        <taxon>lamiids</taxon>
        <taxon>Lamiales</taxon>
        <taxon>Lamiaceae</taxon>
        <taxon>Nepetoideae</taxon>
        <taxon>Mentheae</taxon>
        <taxon>Salviinae</taxon>
        <taxon>Salvia</taxon>
        <taxon>Salvia subgen. Calosphace</taxon>
    </lineage>
</organism>
<reference evidence="1 2" key="1">
    <citation type="submission" date="2024-06" db="EMBL/GenBank/DDBJ databases">
        <title>A chromosome level genome sequence of Diviner's sage (Salvia divinorum).</title>
        <authorList>
            <person name="Ford S.A."/>
            <person name="Ro D.-K."/>
            <person name="Ness R.W."/>
            <person name="Phillips M.A."/>
        </authorList>
    </citation>
    <scope>NUCLEOTIDE SEQUENCE [LARGE SCALE GENOMIC DNA]</scope>
    <source>
        <strain evidence="1">SAF-2024a</strain>
        <tissue evidence="1">Leaf</tissue>
    </source>
</reference>
<comment type="caution">
    <text evidence="1">The sequence shown here is derived from an EMBL/GenBank/DDBJ whole genome shotgun (WGS) entry which is preliminary data.</text>
</comment>
<keyword evidence="2" id="KW-1185">Reference proteome</keyword>
<proteinExistence type="predicted"/>
<evidence type="ECO:0000313" key="1">
    <source>
        <dbReference type="EMBL" id="KAL1533006.1"/>
    </source>
</evidence>
<gene>
    <name evidence="1" type="ORF">AAHA92_32953</name>
</gene>
<protein>
    <submittedName>
        <fullName evidence="1">Uncharacterized protein</fullName>
    </submittedName>
</protein>
<sequence>MVAEPPPSPLSHDGRDVASEMGKYLGVADIHSLPHSSGFSTSQSHRCLATASIAFSRPSARITWAATTGLDLGLLWLSKPRRRRRPCPIPFLIIFPF</sequence>
<dbReference type="EMBL" id="JBEAFC010000014">
    <property type="protein sequence ID" value="KAL1533006.1"/>
    <property type="molecule type" value="Genomic_DNA"/>
</dbReference>
<dbReference type="Proteomes" id="UP001567538">
    <property type="component" value="Unassembled WGS sequence"/>
</dbReference>
<dbReference type="AlphaFoldDB" id="A0ABD1FQG9"/>